<reference evidence="12 13" key="1">
    <citation type="submission" date="2019-05" db="EMBL/GenBank/DDBJ databases">
        <title>Roseovarius bejariae sp. nov., a moderately halophylic bacterium isolated from a saline soil in Rambla Salada (Murcia).</title>
        <authorList>
            <person name="Castro D.J."/>
            <person name="Gomez-Altuve A."/>
            <person name="Reina J.C."/>
            <person name="Rodriguez M."/>
            <person name="Sampedro I."/>
            <person name="Llamas I."/>
            <person name="Martinez-Checa F."/>
        </authorList>
    </citation>
    <scope>NUCLEOTIDE SEQUENCE [LARGE SCALE GENOMIC DNA]</scope>
    <source>
        <strain evidence="12 13">A21</strain>
    </source>
</reference>
<dbReference type="PANTHER" id="PTHR42755:SF1">
    <property type="entry name" value="3-DEOXY-D-MANNO-OCTULOSONIC ACID TRANSFERASE, MITOCHONDRIAL-RELATED"/>
    <property type="match status" value="1"/>
</dbReference>
<dbReference type="RefSeq" id="WP_154148726.1">
    <property type="nucleotide sequence ID" value="NZ_SZWE01000001.1"/>
</dbReference>
<dbReference type="PANTHER" id="PTHR42755">
    <property type="entry name" value="3-DEOXY-MANNO-OCTULOSONATE CYTIDYLYLTRANSFERASE"/>
    <property type="match status" value="1"/>
</dbReference>
<keyword evidence="10" id="KW-0472">Membrane</keyword>
<evidence type="ECO:0000256" key="8">
    <source>
        <dbReference type="PIRSR" id="PIRSR639901-1"/>
    </source>
</evidence>
<evidence type="ECO:0000259" key="11">
    <source>
        <dbReference type="Pfam" id="PF04413"/>
    </source>
</evidence>
<evidence type="ECO:0000256" key="1">
    <source>
        <dbReference type="ARBA" id="ARBA00003394"/>
    </source>
</evidence>
<dbReference type="EMBL" id="SZWE01000001">
    <property type="protein sequence ID" value="MRU14358.1"/>
    <property type="molecule type" value="Genomic_DNA"/>
</dbReference>
<feature type="site" description="Transition state stabilizer" evidence="9">
    <location>
        <position position="214"/>
    </location>
</feature>
<comment type="caution">
    <text evidence="12">The sequence shown here is derived from an EMBL/GenBank/DDBJ whole genome shotgun (WGS) entry which is preliminary data.</text>
</comment>
<dbReference type="GO" id="GO:0005886">
    <property type="term" value="C:plasma membrane"/>
    <property type="evidence" value="ECO:0007669"/>
    <property type="project" value="UniProtKB-SubCell"/>
</dbReference>
<evidence type="ECO:0000256" key="4">
    <source>
        <dbReference type="ARBA" id="ARBA00019077"/>
    </source>
</evidence>
<gene>
    <name evidence="12" type="ORF">FDP25_02830</name>
</gene>
<dbReference type="UniPathway" id="UPA00958"/>
<keyword evidence="5 10" id="KW-0808">Transferase</keyword>
<dbReference type="InterPro" id="IPR039901">
    <property type="entry name" value="Kdotransferase"/>
</dbReference>
<accession>A0A844CZQ8</accession>
<dbReference type="Pfam" id="PF04413">
    <property type="entry name" value="Glycos_transf_N"/>
    <property type="match status" value="1"/>
</dbReference>
<comment type="pathway">
    <text evidence="2 10">Bacterial outer membrane biogenesis; LPS core biosynthesis.</text>
</comment>
<dbReference type="GO" id="GO:0043842">
    <property type="term" value="F:Kdo transferase activity"/>
    <property type="evidence" value="ECO:0007669"/>
    <property type="project" value="UniProtKB-EC"/>
</dbReference>
<feature type="site" description="Transition state stabilizer" evidence="9">
    <location>
        <position position="138"/>
    </location>
</feature>
<evidence type="ECO:0000256" key="9">
    <source>
        <dbReference type="PIRSR" id="PIRSR639901-2"/>
    </source>
</evidence>
<name>A0A844CZQ8_9RHOB</name>
<dbReference type="AlphaFoldDB" id="A0A844CZQ8"/>
<evidence type="ECO:0000313" key="13">
    <source>
        <dbReference type="Proteomes" id="UP000564704"/>
    </source>
</evidence>
<dbReference type="Gene3D" id="3.40.50.11720">
    <property type="entry name" value="3-Deoxy-D-manno-octulosonic-acid transferase, N-terminal domain"/>
    <property type="match status" value="1"/>
</dbReference>
<comment type="function">
    <text evidence="1 10">Involved in lipopolysaccharide (LPS) biosynthesis. Catalyzes the transfer of 3-deoxy-D-manno-octulosonate (Kdo) residue(s) from CMP-Kdo to lipid IV(A), the tetraacyldisaccharide-1,4'-bisphosphate precursor of lipid A.</text>
</comment>
<comment type="subcellular location">
    <subcellularLocation>
        <location evidence="10">Cell membrane</location>
    </subcellularLocation>
</comment>
<comment type="similarity">
    <text evidence="10">Belongs to the glycosyltransferase group 1 family.</text>
</comment>
<evidence type="ECO:0000256" key="7">
    <source>
        <dbReference type="ARBA" id="ARBA00049183"/>
    </source>
</evidence>
<comment type="catalytic activity">
    <reaction evidence="7 10">
        <text>lipid IVA (E. coli) + CMP-3-deoxy-beta-D-manno-octulosonate = alpha-Kdo-(2-&gt;6)-lipid IVA (E. coli) + CMP + H(+)</text>
        <dbReference type="Rhea" id="RHEA:28066"/>
        <dbReference type="ChEBI" id="CHEBI:15378"/>
        <dbReference type="ChEBI" id="CHEBI:58603"/>
        <dbReference type="ChEBI" id="CHEBI:60364"/>
        <dbReference type="ChEBI" id="CHEBI:60377"/>
        <dbReference type="ChEBI" id="CHEBI:85987"/>
        <dbReference type="EC" id="2.4.99.12"/>
    </reaction>
</comment>
<proteinExistence type="inferred from homology"/>
<feature type="active site" description="Proton acceptor" evidence="8">
    <location>
        <position position="68"/>
    </location>
</feature>
<dbReference type="Proteomes" id="UP000564704">
    <property type="component" value="Unassembled WGS sequence"/>
</dbReference>
<feature type="domain" description="3-deoxy-D-manno-octulosonic-acid transferase N-terminal" evidence="11">
    <location>
        <begin position="41"/>
        <end position="207"/>
    </location>
</feature>
<sequence>MSGPAAPLPVRLYGVAANLIAPLAYRRVRAKLEAQGTPAGRVRERMGRATVARTEGRVVWFHAASVGESLSVLRLIEEMGLQQPDLSFLITSGTATSAQIVGKRLPPRTQHQFAPLDSRRAVARFLDHWRPEAAVFVESELWPNMLRGAKARGLPLALVNARISDRSARNWKRLSATARHLLDHFTLIHCQDARTARHFHDIGLAHAAPGVNLKSLSGALPFDKVELTRLREVIGARPFWLAASTHPGEDEVMIEAHKALLKTLPEALLLLVPRHPERANQIEVQLAEAGLTSARRSTGMALTPDTQCYLADTLGEMGLWYALSPVTCLCGSFAPVGGHNPYEPAHAGSAILHGPLYANFSETYADLAAQNAATEVTDARALAKELTTLLTKPDTLATRRAASRAFAAGQADALHDMAETLSKALSLG</sequence>
<evidence type="ECO:0000313" key="12">
    <source>
        <dbReference type="EMBL" id="MRU14358.1"/>
    </source>
</evidence>
<keyword evidence="10" id="KW-0448">Lipopolysaccharide biosynthesis</keyword>
<evidence type="ECO:0000256" key="3">
    <source>
        <dbReference type="ARBA" id="ARBA00012621"/>
    </source>
</evidence>
<keyword evidence="10" id="KW-1003">Cell membrane</keyword>
<dbReference type="InterPro" id="IPR038107">
    <property type="entry name" value="Glycos_transf_N_sf"/>
</dbReference>
<dbReference type="OrthoDB" id="9789797at2"/>
<evidence type="ECO:0000256" key="5">
    <source>
        <dbReference type="ARBA" id="ARBA00022679"/>
    </source>
</evidence>
<evidence type="ECO:0000256" key="2">
    <source>
        <dbReference type="ARBA" id="ARBA00004713"/>
    </source>
</evidence>
<dbReference type="GO" id="GO:0009244">
    <property type="term" value="P:lipopolysaccharide core region biosynthetic process"/>
    <property type="evidence" value="ECO:0007669"/>
    <property type="project" value="UniProtKB-UniRule"/>
</dbReference>
<keyword evidence="13" id="KW-1185">Reference proteome</keyword>
<evidence type="ECO:0000256" key="6">
    <source>
        <dbReference type="ARBA" id="ARBA00031445"/>
    </source>
</evidence>
<protein>
    <recommendedName>
        <fullName evidence="4 10">3-deoxy-D-manno-octulosonic acid transferase</fullName>
        <shortName evidence="10">Kdo transferase</shortName>
        <ecNumber evidence="3 10">2.4.99.12</ecNumber>
    </recommendedName>
    <alternativeName>
        <fullName evidence="6 10">Lipid IV(A) 3-deoxy-D-manno-octulosonic acid transferase</fullName>
    </alternativeName>
</protein>
<organism evidence="12 13">
    <name type="scientific">Roseovarius bejariae</name>
    <dbReference type="NCBI Taxonomy" id="2576383"/>
    <lineage>
        <taxon>Bacteria</taxon>
        <taxon>Pseudomonadati</taxon>
        <taxon>Pseudomonadota</taxon>
        <taxon>Alphaproteobacteria</taxon>
        <taxon>Rhodobacterales</taxon>
        <taxon>Roseobacteraceae</taxon>
        <taxon>Roseovarius</taxon>
    </lineage>
</organism>
<dbReference type="GO" id="GO:0009245">
    <property type="term" value="P:lipid A biosynthetic process"/>
    <property type="evidence" value="ECO:0007669"/>
    <property type="project" value="TreeGrafter"/>
</dbReference>
<evidence type="ECO:0000256" key="10">
    <source>
        <dbReference type="RuleBase" id="RU365103"/>
    </source>
</evidence>
<dbReference type="InterPro" id="IPR007507">
    <property type="entry name" value="Glycos_transf_N"/>
</dbReference>
<dbReference type="Gene3D" id="3.40.50.2000">
    <property type="entry name" value="Glycogen Phosphorylase B"/>
    <property type="match status" value="1"/>
</dbReference>
<dbReference type="EC" id="2.4.99.12" evidence="3 10"/>